<dbReference type="InterPro" id="IPR022770">
    <property type="entry name" value="IucA/IucC-like_C"/>
</dbReference>
<accession>A0A7L5BPC9</accession>
<evidence type="ECO:0000313" key="2">
    <source>
        <dbReference type="EMBL" id="QIB40747.1"/>
    </source>
</evidence>
<dbReference type="Pfam" id="PF06276">
    <property type="entry name" value="FhuF"/>
    <property type="match status" value="1"/>
</dbReference>
<dbReference type="EMBL" id="CP048635">
    <property type="protein sequence ID" value="QIB40747.1"/>
    <property type="molecule type" value="Genomic_DNA"/>
</dbReference>
<reference evidence="2 3" key="1">
    <citation type="submission" date="2020-02" db="EMBL/GenBank/DDBJ databases">
        <title>Plant-Promoting Endophytic Bacterium Rhizobium oryzihabitans sp. nov., Isolated from the Root of Rice.</title>
        <authorList>
            <person name="zhao J."/>
            <person name="Zhang G."/>
        </authorList>
    </citation>
    <scope>NUCLEOTIDE SEQUENCE [LARGE SCALE GENOMIC DNA]</scope>
    <source>
        <strain evidence="2 3">M15</strain>
    </source>
</reference>
<dbReference type="InterPro" id="IPR008090">
    <property type="entry name" value="Fe_iron_reduct"/>
</dbReference>
<dbReference type="Proteomes" id="UP000464865">
    <property type="component" value="Chromosome M15-12"/>
</dbReference>
<organism evidence="2 3">
    <name type="scientific">Rhizobium oryzihabitans</name>
    <dbReference type="NCBI Taxonomy" id="2267833"/>
    <lineage>
        <taxon>Bacteria</taxon>
        <taxon>Pseudomonadati</taxon>
        <taxon>Pseudomonadota</taxon>
        <taxon>Alphaproteobacteria</taxon>
        <taxon>Hyphomicrobiales</taxon>
        <taxon>Rhizobiaceae</taxon>
        <taxon>Rhizobium/Agrobacterium group</taxon>
        <taxon>Rhizobium</taxon>
    </lineage>
</organism>
<evidence type="ECO:0000313" key="3">
    <source>
        <dbReference type="Proteomes" id="UP000464865"/>
    </source>
</evidence>
<evidence type="ECO:0000259" key="1">
    <source>
        <dbReference type="Pfam" id="PF06276"/>
    </source>
</evidence>
<dbReference type="AlphaFoldDB" id="A0A7L5BPC9"/>
<dbReference type="KEGG" id="roy:G3A56_23300"/>
<feature type="domain" description="Aerobactin siderophore biosynthesis IucA/IucC-like C-terminal" evidence="1">
    <location>
        <begin position="64"/>
        <end position="200"/>
    </location>
</feature>
<name>A0A7L5BPC9_9HYPH</name>
<proteinExistence type="predicted"/>
<gene>
    <name evidence="2" type="primary">fhuF</name>
    <name evidence="2" type="ORF">G3A56_23300</name>
</gene>
<protein>
    <submittedName>
        <fullName evidence="2">Siderophore-iron reductase FhuF</fullName>
    </submittedName>
</protein>
<sequence>MLRTEILRCLFEQSTPVGSRSLFQRKRRGDLLLAELLEPRRFERLLRNYGRRHGRDPVYEAVASEWSKRYFASIVKPAVAAAILADWRVPLTPEKISLEVNDDGDIVSVRLSSFGGPVAAASPEERFDFLVRDNLAVVVSAIADASGLSRNVLWSNAGNMFEGTARSCEALLQSRTSGLDHAFGLLETSRLSDGTRNPLHRPIVYPIKDDGPKRLRRVCCIRYLLETLDYCATCPCPGSE</sequence>
<keyword evidence="3" id="KW-1185">Reference proteome</keyword>
<dbReference type="RefSeq" id="WP_082185010.1">
    <property type="nucleotide sequence ID" value="NZ_CP048635.1"/>
</dbReference>
<dbReference type="GO" id="GO:0003824">
    <property type="term" value="F:catalytic activity"/>
    <property type="evidence" value="ECO:0007669"/>
    <property type="project" value="UniProtKB-ARBA"/>
</dbReference>
<dbReference type="NCBIfam" id="TIGR03951">
    <property type="entry name" value="Fe_III_red_FhuF"/>
    <property type="match status" value="1"/>
</dbReference>